<evidence type="ECO:0000313" key="1">
    <source>
        <dbReference type="EMBL" id="TNC74679.1"/>
    </source>
</evidence>
<name>A0A5C4NQK8_9RHOB</name>
<dbReference type="EMBL" id="VDFV01000001">
    <property type="protein sequence ID" value="TNC74679.1"/>
    <property type="molecule type" value="Genomic_DNA"/>
</dbReference>
<gene>
    <name evidence="1" type="ORF">FHG71_00640</name>
</gene>
<dbReference type="AlphaFoldDB" id="A0A5C4NQK8"/>
<comment type="caution">
    <text evidence="1">The sequence shown here is derived from an EMBL/GenBank/DDBJ whole genome shotgun (WGS) entry which is preliminary data.</text>
</comment>
<accession>A0A5C4NQK8</accession>
<proteinExistence type="predicted"/>
<reference evidence="1 2" key="1">
    <citation type="submission" date="2019-06" db="EMBL/GenBank/DDBJ databases">
        <authorList>
            <person name="Jiang L."/>
        </authorList>
    </citation>
    <scope>NUCLEOTIDE SEQUENCE [LARGE SCALE GENOMIC DNA]</scope>
    <source>
        <strain evidence="1 2">YIM 48858</strain>
    </source>
</reference>
<evidence type="ECO:0000313" key="2">
    <source>
        <dbReference type="Proteomes" id="UP000305709"/>
    </source>
</evidence>
<dbReference type="RefSeq" id="WP_139079673.1">
    <property type="nucleotide sequence ID" value="NZ_VDFV01000001.1"/>
</dbReference>
<dbReference type="OrthoDB" id="9929355at2"/>
<protein>
    <submittedName>
        <fullName evidence="1">Uncharacterized protein</fullName>
    </submittedName>
</protein>
<organism evidence="1 2">
    <name type="scientific">Rubellimicrobium roseum</name>
    <dbReference type="NCBI Taxonomy" id="687525"/>
    <lineage>
        <taxon>Bacteria</taxon>
        <taxon>Pseudomonadati</taxon>
        <taxon>Pseudomonadota</taxon>
        <taxon>Alphaproteobacteria</taxon>
        <taxon>Rhodobacterales</taxon>
        <taxon>Roseobacteraceae</taxon>
        <taxon>Rubellimicrobium</taxon>
    </lineage>
</organism>
<sequence>MTPFLPPVDHRIASPSLPYEERRTLRRSAPERLRFDLPAPGTPVAPRALAPAPPVRAPSRLRVRIGLALMAWGRRLAMPSQGP</sequence>
<dbReference type="Proteomes" id="UP000305709">
    <property type="component" value="Unassembled WGS sequence"/>
</dbReference>
<keyword evidence="2" id="KW-1185">Reference proteome</keyword>